<organism evidence="1 2">
    <name type="scientific">Stylosanthes scabra</name>
    <dbReference type="NCBI Taxonomy" id="79078"/>
    <lineage>
        <taxon>Eukaryota</taxon>
        <taxon>Viridiplantae</taxon>
        <taxon>Streptophyta</taxon>
        <taxon>Embryophyta</taxon>
        <taxon>Tracheophyta</taxon>
        <taxon>Spermatophyta</taxon>
        <taxon>Magnoliopsida</taxon>
        <taxon>eudicotyledons</taxon>
        <taxon>Gunneridae</taxon>
        <taxon>Pentapetalae</taxon>
        <taxon>rosids</taxon>
        <taxon>fabids</taxon>
        <taxon>Fabales</taxon>
        <taxon>Fabaceae</taxon>
        <taxon>Papilionoideae</taxon>
        <taxon>50 kb inversion clade</taxon>
        <taxon>dalbergioids sensu lato</taxon>
        <taxon>Dalbergieae</taxon>
        <taxon>Pterocarpus clade</taxon>
        <taxon>Stylosanthes</taxon>
    </lineage>
</organism>
<evidence type="ECO:0000313" key="2">
    <source>
        <dbReference type="Proteomes" id="UP001341840"/>
    </source>
</evidence>
<keyword evidence="2" id="KW-1185">Reference proteome</keyword>
<name>A0ABU6XCT7_9FABA</name>
<sequence length="137" mass="15575">MIGAGKNGPPGKYERWLSSASSGSVGLAMITDRVRTWSFVLTPYNFSGRYRFSNYNLARIMKFMVLCPARQPSKFGVEARSSLVDMSSSSSEEGDIFDEHCFRSLYNKRLFEETVSKKEIIPKVGFNCDEEYPEVKE</sequence>
<accession>A0ABU6XCT7</accession>
<gene>
    <name evidence="1" type="ORF">PIB30_034034</name>
</gene>
<dbReference type="EMBL" id="JASCZI010211605">
    <property type="protein sequence ID" value="MED6195009.1"/>
    <property type="molecule type" value="Genomic_DNA"/>
</dbReference>
<comment type="caution">
    <text evidence="1">The sequence shown here is derived from an EMBL/GenBank/DDBJ whole genome shotgun (WGS) entry which is preliminary data.</text>
</comment>
<evidence type="ECO:0000313" key="1">
    <source>
        <dbReference type="EMBL" id="MED6195009.1"/>
    </source>
</evidence>
<protein>
    <submittedName>
        <fullName evidence="1">Uncharacterized protein</fullName>
    </submittedName>
</protein>
<reference evidence="1 2" key="1">
    <citation type="journal article" date="2023" name="Plants (Basel)">
        <title>Bridging the Gap: Combining Genomics and Transcriptomics Approaches to Understand Stylosanthes scabra, an Orphan Legume from the Brazilian Caatinga.</title>
        <authorList>
            <person name="Ferreira-Neto J.R.C."/>
            <person name="da Silva M.D."/>
            <person name="Binneck E."/>
            <person name="de Melo N.F."/>
            <person name="da Silva R.H."/>
            <person name="de Melo A.L.T.M."/>
            <person name="Pandolfi V."/>
            <person name="Bustamante F.O."/>
            <person name="Brasileiro-Vidal A.C."/>
            <person name="Benko-Iseppon A.M."/>
        </authorList>
    </citation>
    <scope>NUCLEOTIDE SEQUENCE [LARGE SCALE GENOMIC DNA]</scope>
    <source>
        <tissue evidence="1">Leaves</tissue>
    </source>
</reference>
<dbReference type="Proteomes" id="UP001341840">
    <property type="component" value="Unassembled WGS sequence"/>
</dbReference>
<proteinExistence type="predicted"/>